<name>A0A4Z2GDA6_9TELE</name>
<comment type="caution">
    <text evidence="1">The sequence shown here is derived from an EMBL/GenBank/DDBJ whole genome shotgun (WGS) entry which is preliminary data.</text>
</comment>
<dbReference type="AlphaFoldDB" id="A0A4Z2GDA6"/>
<gene>
    <name evidence="1" type="ORF">EYF80_038437</name>
</gene>
<protein>
    <submittedName>
        <fullName evidence="1">Uncharacterized protein</fullName>
    </submittedName>
</protein>
<evidence type="ECO:0000313" key="1">
    <source>
        <dbReference type="EMBL" id="TNN51339.1"/>
    </source>
</evidence>
<accession>A0A4Z2GDA6</accession>
<dbReference type="Proteomes" id="UP000314294">
    <property type="component" value="Unassembled WGS sequence"/>
</dbReference>
<reference evidence="1 2" key="1">
    <citation type="submission" date="2019-03" db="EMBL/GenBank/DDBJ databases">
        <title>First draft genome of Liparis tanakae, snailfish: a comprehensive survey of snailfish specific genes.</title>
        <authorList>
            <person name="Kim W."/>
            <person name="Song I."/>
            <person name="Jeong J.-H."/>
            <person name="Kim D."/>
            <person name="Kim S."/>
            <person name="Ryu S."/>
            <person name="Song J.Y."/>
            <person name="Lee S.K."/>
        </authorList>
    </citation>
    <scope>NUCLEOTIDE SEQUENCE [LARGE SCALE GENOMIC DNA]</scope>
    <source>
        <tissue evidence="1">Muscle</tissue>
    </source>
</reference>
<organism evidence="1 2">
    <name type="scientific">Liparis tanakae</name>
    <name type="common">Tanaka's snailfish</name>
    <dbReference type="NCBI Taxonomy" id="230148"/>
    <lineage>
        <taxon>Eukaryota</taxon>
        <taxon>Metazoa</taxon>
        <taxon>Chordata</taxon>
        <taxon>Craniata</taxon>
        <taxon>Vertebrata</taxon>
        <taxon>Euteleostomi</taxon>
        <taxon>Actinopterygii</taxon>
        <taxon>Neopterygii</taxon>
        <taxon>Teleostei</taxon>
        <taxon>Neoteleostei</taxon>
        <taxon>Acanthomorphata</taxon>
        <taxon>Eupercaria</taxon>
        <taxon>Perciformes</taxon>
        <taxon>Cottioidei</taxon>
        <taxon>Cottales</taxon>
        <taxon>Liparidae</taxon>
        <taxon>Liparis</taxon>
    </lineage>
</organism>
<dbReference type="EMBL" id="SRLO01000585">
    <property type="protein sequence ID" value="TNN51339.1"/>
    <property type="molecule type" value="Genomic_DNA"/>
</dbReference>
<sequence length="81" mass="8868">MSRSQCGGIKCLEFCPVGTEEAMLKPELMTLQLSLKGRAAPRKHFEDKGDHSARDPCRSLVAVTPHPAPSVMKRRHGLVTA</sequence>
<proteinExistence type="predicted"/>
<evidence type="ECO:0000313" key="2">
    <source>
        <dbReference type="Proteomes" id="UP000314294"/>
    </source>
</evidence>
<keyword evidence="2" id="KW-1185">Reference proteome</keyword>